<dbReference type="Pfam" id="PF00583">
    <property type="entry name" value="Acetyltransf_1"/>
    <property type="match status" value="1"/>
</dbReference>
<dbReference type="PROSITE" id="PS51186">
    <property type="entry name" value="GNAT"/>
    <property type="match status" value="1"/>
</dbReference>
<dbReference type="InterPro" id="IPR000182">
    <property type="entry name" value="GNAT_dom"/>
</dbReference>
<dbReference type="PANTHER" id="PTHR43877">
    <property type="entry name" value="AMINOALKYLPHOSPHONATE N-ACETYLTRANSFERASE-RELATED-RELATED"/>
    <property type="match status" value="1"/>
</dbReference>
<name>A0A1T4RI02_9BACT</name>
<gene>
    <name evidence="4" type="ORF">SAMN02745202_02271</name>
</gene>
<dbReference type="InterPro" id="IPR016181">
    <property type="entry name" value="Acyl_CoA_acyltransferase"/>
</dbReference>
<dbReference type="SUPFAM" id="SSF55729">
    <property type="entry name" value="Acyl-CoA N-acyltransferases (Nat)"/>
    <property type="match status" value="1"/>
</dbReference>
<dbReference type="GO" id="GO:0016747">
    <property type="term" value="F:acyltransferase activity, transferring groups other than amino-acyl groups"/>
    <property type="evidence" value="ECO:0007669"/>
    <property type="project" value="InterPro"/>
</dbReference>
<dbReference type="STRING" id="28136.SAMN02745202_02271"/>
<dbReference type="CDD" id="cd04301">
    <property type="entry name" value="NAT_SF"/>
    <property type="match status" value="1"/>
</dbReference>
<dbReference type="Proteomes" id="UP000190065">
    <property type="component" value="Unassembled WGS sequence"/>
</dbReference>
<protein>
    <submittedName>
        <fullName evidence="4">Acetyltransferase (GNAT) family protein</fullName>
    </submittedName>
</protein>
<sequence length="192" mass="21254">MQQNQITIAHAQPSQAAVIAQLIMQAMTDECCLSFVGSGQTLDDFRQLMHTLVALPNTQYSFRNTWVALHRQTVVGCCVAYEGSRLHGLRQAFVDGARRAFGRNHSCMPDETQAGEFYVDSLAVLPAYQGRGIATRLLQTVQRQACALQLPVGLLVDTGNPAAEQLYRRLGFRHVGEAAWGGHAMKHMQWRG</sequence>
<dbReference type="eggNOG" id="COG0456">
    <property type="taxonomic scope" value="Bacteria"/>
</dbReference>
<dbReference type="AlphaFoldDB" id="A0A1T4RI02"/>
<keyword evidence="1 4" id="KW-0808">Transferase</keyword>
<evidence type="ECO:0000256" key="2">
    <source>
        <dbReference type="ARBA" id="ARBA00023315"/>
    </source>
</evidence>
<dbReference type="EMBL" id="FUXK01000033">
    <property type="protein sequence ID" value="SKA15311.1"/>
    <property type="molecule type" value="Genomic_DNA"/>
</dbReference>
<proteinExistence type="predicted"/>
<evidence type="ECO:0000313" key="5">
    <source>
        <dbReference type="Proteomes" id="UP000190065"/>
    </source>
</evidence>
<dbReference type="Gene3D" id="3.40.630.30">
    <property type="match status" value="1"/>
</dbReference>
<organism evidence="4 5">
    <name type="scientific">Segatella oulorum</name>
    <dbReference type="NCBI Taxonomy" id="28136"/>
    <lineage>
        <taxon>Bacteria</taxon>
        <taxon>Pseudomonadati</taxon>
        <taxon>Bacteroidota</taxon>
        <taxon>Bacteroidia</taxon>
        <taxon>Bacteroidales</taxon>
        <taxon>Prevotellaceae</taxon>
        <taxon>Segatella</taxon>
    </lineage>
</organism>
<dbReference type="RefSeq" id="WP_025070891.1">
    <property type="nucleotide sequence ID" value="NZ_FUXK01000033.1"/>
</dbReference>
<accession>A0A1T4RI02</accession>
<keyword evidence="2" id="KW-0012">Acyltransferase</keyword>
<feature type="domain" description="N-acetyltransferase" evidence="3">
    <location>
        <begin position="6"/>
        <end position="192"/>
    </location>
</feature>
<dbReference type="InterPro" id="IPR050832">
    <property type="entry name" value="Bact_Acetyltransf"/>
</dbReference>
<evidence type="ECO:0000313" key="4">
    <source>
        <dbReference type="EMBL" id="SKA15311.1"/>
    </source>
</evidence>
<evidence type="ECO:0000256" key="1">
    <source>
        <dbReference type="ARBA" id="ARBA00022679"/>
    </source>
</evidence>
<reference evidence="4 5" key="1">
    <citation type="submission" date="2017-02" db="EMBL/GenBank/DDBJ databases">
        <authorList>
            <person name="Peterson S.W."/>
        </authorList>
    </citation>
    <scope>NUCLEOTIDE SEQUENCE [LARGE SCALE GENOMIC DNA]</scope>
    <source>
        <strain evidence="4 5">ATCC 43324</strain>
    </source>
</reference>
<evidence type="ECO:0000259" key="3">
    <source>
        <dbReference type="PROSITE" id="PS51186"/>
    </source>
</evidence>